<evidence type="ECO:0000313" key="3">
    <source>
        <dbReference type="Proteomes" id="UP000502136"/>
    </source>
</evidence>
<evidence type="ECO:0000313" key="2">
    <source>
        <dbReference type="EMBL" id="QJC52085.1"/>
    </source>
</evidence>
<dbReference type="AlphaFoldDB" id="A0A6H2GXF6"/>
<protein>
    <submittedName>
        <fullName evidence="2">VOC family protein</fullName>
    </submittedName>
</protein>
<dbReference type="PROSITE" id="PS51819">
    <property type="entry name" value="VOC"/>
    <property type="match status" value="1"/>
</dbReference>
<evidence type="ECO:0000259" key="1">
    <source>
        <dbReference type="PROSITE" id="PS51819"/>
    </source>
</evidence>
<dbReference type="Gene3D" id="3.10.180.10">
    <property type="entry name" value="2,3-Dihydroxybiphenyl 1,2-Dioxygenase, domain 1"/>
    <property type="match status" value="1"/>
</dbReference>
<keyword evidence="3" id="KW-1185">Reference proteome</keyword>
<proteinExistence type="predicted"/>
<organism evidence="2 3">
    <name type="scientific">Paenibacillus albicereus</name>
    <dbReference type="NCBI Taxonomy" id="2726185"/>
    <lineage>
        <taxon>Bacteria</taxon>
        <taxon>Bacillati</taxon>
        <taxon>Bacillota</taxon>
        <taxon>Bacilli</taxon>
        <taxon>Bacillales</taxon>
        <taxon>Paenibacillaceae</taxon>
        <taxon>Paenibacillus</taxon>
    </lineage>
</organism>
<gene>
    <name evidence="2" type="ORF">HGI30_11320</name>
</gene>
<accession>A0A6H2GXF6</accession>
<sequence length="478" mass="50472">MTTPIPASADHPVRNRIGGVFIHVSSMERSVSWYHRLFGMPERSGCTDKVHAIAMDGGSDFVLDQNGYDRGQDQTQRPLLMLNSADVRAAWRHVSELGIETSSGIMDFPGMSFFTFRDPDGNTLMVCGDPGSTEESAPEAGHGTEPVVYDAGGLRLRATEGAVLAEIGPEGLALAGHASSEQAYRLPLRIEADVRLDVGSLSLAFGLHGSIVFNYGSPQEMGAAGTGRDFLFTHPVHGKSFSFAGKGGLPLGQWSTIVWTIRERSVEVSVNGALFHRQEGWFGDGEGKVGLSAAMGRAVIRSVSVQPLEDEPETVRYPLAGGGELIVDPACHPRLLPDGLWLAGEGLACAKTSETVPVPFTLIVRLFSFTGSAALYVGRKPAVRLTSGGQLCLIDPSSGKEAWADGHGAWPAGEEAEIAWSAFPDRMELSVNGRLVLEHEAALGSGGVRIGIGAEDGSAVTVRSASLKTGSAPPSGRA</sequence>
<dbReference type="EMBL" id="CP051428">
    <property type="protein sequence ID" value="QJC52085.1"/>
    <property type="molecule type" value="Genomic_DNA"/>
</dbReference>
<name>A0A6H2GXF6_9BACL</name>
<reference evidence="2 3" key="1">
    <citation type="submission" date="2020-04" db="EMBL/GenBank/DDBJ databases">
        <title>Novel Paenibacillus strain UniB2 isolated from commercial digestive syrup.</title>
        <authorList>
            <person name="Thorat V."/>
            <person name="Kirdat K."/>
            <person name="Tiwarekar B."/>
            <person name="Yadav A."/>
        </authorList>
    </citation>
    <scope>NUCLEOTIDE SEQUENCE [LARGE SCALE GENOMIC DNA]</scope>
    <source>
        <strain evidence="2 3">UniB2</strain>
    </source>
</reference>
<dbReference type="KEGG" id="palr:HGI30_11320"/>
<dbReference type="InterPro" id="IPR037523">
    <property type="entry name" value="VOC_core"/>
</dbReference>
<dbReference type="InterPro" id="IPR004360">
    <property type="entry name" value="Glyas_Fos-R_dOase_dom"/>
</dbReference>
<dbReference type="Pfam" id="PF00903">
    <property type="entry name" value="Glyoxalase"/>
    <property type="match status" value="1"/>
</dbReference>
<dbReference type="InterPro" id="IPR029068">
    <property type="entry name" value="Glyas_Bleomycin-R_OHBP_Dase"/>
</dbReference>
<dbReference type="RefSeq" id="WP_168907661.1">
    <property type="nucleotide sequence ID" value="NZ_CP051428.1"/>
</dbReference>
<dbReference type="SUPFAM" id="SSF54593">
    <property type="entry name" value="Glyoxalase/Bleomycin resistance protein/Dihydroxybiphenyl dioxygenase"/>
    <property type="match status" value="1"/>
</dbReference>
<feature type="domain" description="VOC" evidence="1">
    <location>
        <begin position="16"/>
        <end position="129"/>
    </location>
</feature>
<dbReference type="Proteomes" id="UP000502136">
    <property type="component" value="Chromosome"/>
</dbReference>